<dbReference type="InterPro" id="IPR036397">
    <property type="entry name" value="RNaseH_sf"/>
</dbReference>
<dbReference type="InterPro" id="IPR001352">
    <property type="entry name" value="RNase_HII/HIII"/>
</dbReference>
<evidence type="ECO:0000256" key="6">
    <source>
        <dbReference type="ARBA" id="ARBA00012180"/>
    </source>
</evidence>
<keyword evidence="11 14" id="KW-0255">Endonuclease</keyword>
<reference evidence="18 19" key="1">
    <citation type="journal article" date="2012" name="Environ. Microbiol.">
        <title>The genome sequence of Desulfatibacillum alkenivorans AK-01: a blueprint for anaerobic alkane oxidation.</title>
        <authorList>
            <person name="Callaghan A.V."/>
            <person name="Morris B.E."/>
            <person name="Pereira I.A."/>
            <person name="McInerney M.J."/>
            <person name="Austin R.N."/>
            <person name="Groves J.T."/>
            <person name="Kukor J.J."/>
            <person name="Suflita J.M."/>
            <person name="Young L.Y."/>
            <person name="Zylstra G.J."/>
            <person name="Wawrik B."/>
        </authorList>
    </citation>
    <scope>NUCLEOTIDE SEQUENCE [LARGE SCALE GENOMIC DNA]</scope>
    <source>
        <strain evidence="18 19">AK-01</strain>
    </source>
</reference>
<comment type="subcellular location">
    <subcellularLocation>
        <location evidence="4 14">Cytoplasm</location>
    </subcellularLocation>
</comment>
<dbReference type="GO" id="GO:0003723">
    <property type="term" value="F:RNA binding"/>
    <property type="evidence" value="ECO:0007669"/>
    <property type="project" value="UniProtKB-UniRule"/>
</dbReference>
<name>B8FNP0_DESAL</name>
<feature type="binding site" evidence="14 15">
    <location>
        <position position="134"/>
    </location>
    <ligand>
        <name>a divalent metal cation</name>
        <dbReference type="ChEBI" id="CHEBI:60240"/>
    </ligand>
</feature>
<comment type="cofactor">
    <cofactor evidence="2">
        <name>Mg(2+)</name>
        <dbReference type="ChEBI" id="CHEBI:18420"/>
    </cofactor>
</comment>
<dbReference type="HOGENOM" id="CLU_036532_3_2_7"/>
<dbReference type="FunFam" id="3.30.420.10:FF:000006">
    <property type="entry name" value="Ribonuclease HII"/>
    <property type="match status" value="1"/>
</dbReference>
<comment type="cofactor">
    <cofactor evidence="14 15">
        <name>Mn(2+)</name>
        <dbReference type="ChEBI" id="CHEBI:29035"/>
    </cofactor>
    <cofactor evidence="14 15">
        <name>Mg(2+)</name>
        <dbReference type="ChEBI" id="CHEBI:18420"/>
    </cofactor>
    <text evidence="14 15">Manganese or magnesium. Binds 1 divalent metal ion per monomer in the absence of substrate. May bind a second metal ion after substrate binding.</text>
</comment>
<feature type="binding site" evidence="14 15">
    <location>
        <position position="43"/>
    </location>
    <ligand>
        <name>a divalent metal cation</name>
        <dbReference type="ChEBI" id="CHEBI:60240"/>
    </ligand>
</feature>
<dbReference type="Gene3D" id="3.30.420.10">
    <property type="entry name" value="Ribonuclease H-like superfamily/Ribonuclease H"/>
    <property type="match status" value="1"/>
</dbReference>
<evidence type="ECO:0000256" key="15">
    <source>
        <dbReference type="PROSITE-ProRule" id="PRU01319"/>
    </source>
</evidence>
<sequence>MPHRAFFWLATFNLLDRDAMKDPWSFENEAHKKGYTRIAGVDEAGRGPLAGPVVSAAVVLPGNADLPGVDDSKKLTPKKRDALFESIYEQAIGIGIGIIDPVEIDRINILQASLLSMLVSVENLEPAPDYLLIDGPFGIKSFLPQTPIKHGDSLSISIAAASIVAKVTRDRLMERYDQEFPAFGFAKHKGYGTKAHREAISLNGPCSIHRFSFRGVGDSPLEAS</sequence>
<evidence type="ECO:0000256" key="1">
    <source>
        <dbReference type="ARBA" id="ARBA00000077"/>
    </source>
</evidence>
<protein>
    <recommendedName>
        <fullName evidence="7 14">Ribonuclease HII</fullName>
        <shortName evidence="14">RNase HII</shortName>
        <ecNumber evidence="6 14">3.1.26.4</ecNumber>
    </recommendedName>
</protein>
<comment type="function">
    <text evidence="3 14 16">Endonuclease that specifically degrades the RNA of RNA-DNA hybrids.</text>
</comment>
<dbReference type="GO" id="GO:0043137">
    <property type="term" value="P:DNA replication, removal of RNA primer"/>
    <property type="evidence" value="ECO:0007669"/>
    <property type="project" value="TreeGrafter"/>
</dbReference>
<comment type="catalytic activity">
    <reaction evidence="1 14 15 16">
        <text>Endonucleolytic cleavage to 5'-phosphomonoester.</text>
        <dbReference type="EC" id="3.1.26.4"/>
    </reaction>
</comment>
<keyword evidence="12 14" id="KW-0378">Hydrolase</keyword>
<dbReference type="GO" id="GO:0030145">
    <property type="term" value="F:manganese ion binding"/>
    <property type="evidence" value="ECO:0007669"/>
    <property type="project" value="UniProtKB-UniRule"/>
</dbReference>
<keyword evidence="8 14" id="KW-0963">Cytoplasm</keyword>
<dbReference type="HAMAP" id="MF_00052_B">
    <property type="entry name" value="RNase_HII_B"/>
    <property type="match status" value="1"/>
</dbReference>
<evidence type="ECO:0000256" key="13">
    <source>
        <dbReference type="ARBA" id="ARBA00023211"/>
    </source>
</evidence>
<keyword evidence="9 14" id="KW-0540">Nuclease</keyword>
<dbReference type="EMBL" id="CP001322">
    <property type="protein sequence ID" value="ACL06321.1"/>
    <property type="molecule type" value="Genomic_DNA"/>
</dbReference>
<feature type="domain" description="RNase H type-2" evidence="17">
    <location>
        <begin position="36"/>
        <end position="224"/>
    </location>
</feature>
<dbReference type="GO" id="GO:0006298">
    <property type="term" value="P:mismatch repair"/>
    <property type="evidence" value="ECO:0007669"/>
    <property type="project" value="TreeGrafter"/>
</dbReference>
<dbReference type="Proteomes" id="UP000000739">
    <property type="component" value="Chromosome"/>
</dbReference>
<dbReference type="InterPro" id="IPR012337">
    <property type="entry name" value="RNaseH-like_sf"/>
</dbReference>
<evidence type="ECO:0000256" key="16">
    <source>
        <dbReference type="RuleBase" id="RU003515"/>
    </source>
</evidence>
<dbReference type="InterPro" id="IPR024567">
    <property type="entry name" value="RNase_HII/HIII_dom"/>
</dbReference>
<evidence type="ECO:0000313" key="19">
    <source>
        <dbReference type="Proteomes" id="UP000000739"/>
    </source>
</evidence>
<evidence type="ECO:0000256" key="4">
    <source>
        <dbReference type="ARBA" id="ARBA00004496"/>
    </source>
</evidence>
<evidence type="ECO:0000256" key="9">
    <source>
        <dbReference type="ARBA" id="ARBA00022722"/>
    </source>
</evidence>
<gene>
    <name evidence="14" type="primary">rnhB</name>
    <name evidence="18" type="ordered locus">Dalk_4643</name>
</gene>
<dbReference type="NCBIfam" id="NF000595">
    <property type="entry name" value="PRK00015.1-3"/>
    <property type="match status" value="1"/>
</dbReference>
<evidence type="ECO:0000259" key="17">
    <source>
        <dbReference type="PROSITE" id="PS51975"/>
    </source>
</evidence>
<feature type="binding site" evidence="14 15">
    <location>
        <position position="42"/>
    </location>
    <ligand>
        <name>a divalent metal cation</name>
        <dbReference type="ChEBI" id="CHEBI:60240"/>
    </ligand>
</feature>
<dbReference type="GO" id="GO:0005737">
    <property type="term" value="C:cytoplasm"/>
    <property type="evidence" value="ECO:0007669"/>
    <property type="project" value="UniProtKB-SubCell"/>
</dbReference>
<evidence type="ECO:0000313" key="18">
    <source>
        <dbReference type="EMBL" id="ACL06321.1"/>
    </source>
</evidence>
<keyword evidence="19" id="KW-1185">Reference proteome</keyword>
<evidence type="ECO:0000256" key="12">
    <source>
        <dbReference type="ARBA" id="ARBA00022801"/>
    </source>
</evidence>
<keyword evidence="10 14" id="KW-0479">Metal-binding</keyword>
<dbReference type="CDD" id="cd07182">
    <property type="entry name" value="RNase_HII_bacteria_HII_like"/>
    <property type="match status" value="1"/>
</dbReference>
<dbReference type="GO" id="GO:0032299">
    <property type="term" value="C:ribonuclease H2 complex"/>
    <property type="evidence" value="ECO:0007669"/>
    <property type="project" value="TreeGrafter"/>
</dbReference>
<accession>B8FNP0</accession>
<evidence type="ECO:0000256" key="2">
    <source>
        <dbReference type="ARBA" id="ARBA00001946"/>
    </source>
</evidence>
<organism evidence="18 19">
    <name type="scientific">Desulfatibacillum aliphaticivorans</name>
    <dbReference type="NCBI Taxonomy" id="218208"/>
    <lineage>
        <taxon>Bacteria</taxon>
        <taxon>Pseudomonadati</taxon>
        <taxon>Thermodesulfobacteriota</taxon>
        <taxon>Desulfobacteria</taxon>
        <taxon>Desulfobacterales</taxon>
        <taxon>Desulfatibacillaceae</taxon>
        <taxon>Desulfatibacillum</taxon>
    </lineage>
</organism>
<dbReference type="PANTHER" id="PTHR10954">
    <property type="entry name" value="RIBONUCLEASE H2 SUBUNIT A"/>
    <property type="match status" value="1"/>
</dbReference>
<evidence type="ECO:0000256" key="5">
    <source>
        <dbReference type="ARBA" id="ARBA00007383"/>
    </source>
</evidence>
<dbReference type="PANTHER" id="PTHR10954:SF18">
    <property type="entry name" value="RIBONUCLEASE HII"/>
    <property type="match status" value="1"/>
</dbReference>
<dbReference type="SUPFAM" id="SSF53098">
    <property type="entry name" value="Ribonuclease H-like"/>
    <property type="match status" value="1"/>
</dbReference>
<dbReference type="PROSITE" id="PS51975">
    <property type="entry name" value="RNASE_H_2"/>
    <property type="match status" value="1"/>
</dbReference>
<comment type="similarity">
    <text evidence="5 14 16">Belongs to the RNase HII family.</text>
</comment>
<dbReference type="GO" id="GO:0004523">
    <property type="term" value="F:RNA-DNA hybrid ribonuclease activity"/>
    <property type="evidence" value="ECO:0007669"/>
    <property type="project" value="UniProtKB-UniRule"/>
</dbReference>
<evidence type="ECO:0000256" key="11">
    <source>
        <dbReference type="ARBA" id="ARBA00022759"/>
    </source>
</evidence>
<dbReference type="InterPro" id="IPR022898">
    <property type="entry name" value="RNase_HII"/>
</dbReference>
<evidence type="ECO:0000256" key="8">
    <source>
        <dbReference type="ARBA" id="ARBA00022490"/>
    </source>
</evidence>
<dbReference type="eggNOG" id="COG0164">
    <property type="taxonomic scope" value="Bacteria"/>
</dbReference>
<evidence type="ECO:0000256" key="7">
    <source>
        <dbReference type="ARBA" id="ARBA00019179"/>
    </source>
</evidence>
<evidence type="ECO:0000256" key="14">
    <source>
        <dbReference type="HAMAP-Rule" id="MF_00052"/>
    </source>
</evidence>
<evidence type="ECO:0000256" key="3">
    <source>
        <dbReference type="ARBA" id="ARBA00004065"/>
    </source>
</evidence>
<dbReference type="KEGG" id="dal:Dalk_4643"/>
<keyword evidence="13 14" id="KW-0464">Manganese</keyword>
<evidence type="ECO:0000256" key="10">
    <source>
        <dbReference type="ARBA" id="ARBA00022723"/>
    </source>
</evidence>
<dbReference type="EC" id="3.1.26.4" evidence="6 14"/>
<dbReference type="NCBIfam" id="NF000594">
    <property type="entry name" value="PRK00015.1-1"/>
    <property type="match status" value="1"/>
</dbReference>
<dbReference type="AlphaFoldDB" id="B8FNP0"/>
<dbReference type="Pfam" id="PF01351">
    <property type="entry name" value="RNase_HII"/>
    <property type="match status" value="1"/>
</dbReference>
<proteinExistence type="inferred from homology"/>